<keyword evidence="6" id="KW-0804">Transcription</keyword>
<dbReference type="PRINTS" id="PR00047">
    <property type="entry name" value="STROIDFINGER"/>
</dbReference>
<dbReference type="GO" id="GO:0000978">
    <property type="term" value="F:RNA polymerase II cis-regulatory region sequence-specific DNA binding"/>
    <property type="evidence" value="ECO:0007669"/>
    <property type="project" value="TreeGrafter"/>
</dbReference>
<sequence length="415" mass="48914">MATMSSLFQTSTIQSYYLFSNSQTERKRLICVVCGSIARGFNFGAITCMSCKIFFRRNAFTNLNSLYCHAKGNCEINQQTRKCCTYCRLLTCFRVGMKRQLFRLKQNNNNNNNIKCSNIDKQQHRKELPLELHLYQRTLTNQHMLTTNSLFSRSIDRFRLSNNDWLLLNQLSLNFDSLNYHIVSRAYEIYQQLLSVGILPLKMRVKASYIYDIMNTFVDTALEFIKSIPQFISLPFLNKQALLIRNTRSLIIFYSYYQLNLKSIQSLTQTPYWKASLDLILLPTTRCLHNEIKYHIGRVSFSDPYLIKLILVILAFSTNNMDHDDITVTHQLDEYYHTLVLNNIQNIYVELMWKYMIHRFGESHTILHFCDIIQTILRMERVIFGMDNSMMSFELTFYANIAKPISKPLQFENNI</sequence>
<evidence type="ECO:0000256" key="3">
    <source>
        <dbReference type="ARBA" id="ARBA00022833"/>
    </source>
</evidence>
<keyword evidence="1" id="KW-0479">Metal-binding</keyword>
<dbReference type="AlphaFoldDB" id="A0A814TZG8"/>
<keyword evidence="5" id="KW-0238">DNA-binding</keyword>
<accession>A0A814TZG8</accession>
<keyword evidence="4" id="KW-0805">Transcription regulation</keyword>
<evidence type="ECO:0000256" key="5">
    <source>
        <dbReference type="ARBA" id="ARBA00023125"/>
    </source>
</evidence>
<dbReference type="PROSITE" id="PS51030">
    <property type="entry name" value="NUCLEAR_REC_DBD_2"/>
    <property type="match status" value="1"/>
</dbReference>
<evidence type="ECO:0000256" key="2">
    <source>
        <dbReference type="ARBA" id="ARBA00022771"/>
    </source>
</evidence>
<dbReference type="GO" id="GO:0004879">
    <property type="term" value="F:nuclear receptor activity"/>
    <property type="evidence" value="ECO:0007669"/>
    <property type="project" value="TreeGrafter"/>
</dbReference>
<evidence type="ECO:0000256" key="4">
    <source>
        <dbReference type="ARBA" id="ARBA00023015"/>
    </source>
</evidence>
<dbReference type="EMBL" id="CAJNOO010001539">
    <property type="protein sequence ID" value="CAF1167883.1"/>
    <property type="molecule type" value="Genomic_DNA"/>
</dbReference>
<dbReference type="PANTHER" id="PTHR24082:SF507">
    <property type="entry name" value="BILE ACID RECEPTOR-RELATED"/>
    <property type="match status" value="1"/>
</dbReference>
<dbReference type="PROSITE" id="PS00031">
    <property type="entry name" value="NUCLEAR_REC_DBD_1"/>
    <property type="match status" value="1"/>
</dbReference>
<protein>
    <recommendedName>
        <fullName evidence="9">Nuclear receptor domain-containing protein</fullName>
    </recommendedName>
</protein>
<organism evidence="10 11">
    <name type="scientific">Rotaria sordida</name>
    <dbReference type="NCBI Taxonomy" id="392033"/>
    <lineage>
        <taxon>Eukaryota</taxon>
        <taxon>Metazoa</taxon>
        <taxon>Spiralia</taxon>
        <taxon>Gnathifera</taxon>
        <taxon>Rotifera</taxon>
        <taxon>Eurotatoria</taxon>
        <taxon>Bdelloidea</taxon>
        <taxon>Philodinida</taxon>
        <taxon>Philodinidae</taxon>
        <taxon>Rotaria</taxon>
    </lineage>
</organism>
<dbReference type="GO" id="GO:0000122">
    <property type="term" value="P:negative regulation of transcription by RNA polymerase II"/>
    <property type="evidence" value="ECO:0007669"/>
    <property type="project" value="TreeGrafter"/>
</dbReference>
<dbReference type="Gene3D" id="3.30.50.10">
    <property type="entry name" value="Erythroid Transcription Factor GATA-1, subunit A"/>
    <property type="match status" value="1"/>
</dbReference>
<name>A0A814TZG8_9BILA</name>
<evidence type="ECO:0000256" key="7">
    <source>
        <dbReference type="ARBA" id="ARBA00023170"/>
    </source>
</evidence>
<dbReference type="GO" id="GO:0045944">
    <property type="term" value="P:positive regulation of transcription by RNA polymerase II"/>
    <property type="evidence" value="ECO:0007669"/>
    <property type="project" value="TreeGrafter"/>
</dbReference>
<dbReference type="OrthoDB" id="9994161at2759"/>
<evidence type="ECO:0000313" key="10">
    <source>
        <dbReference type="EMBL" id="CAF1167883.1"/>
    </source>
</evidence>
<dbReference type="Proteomes" id="UP000663882">
    <property type="component" value="Unassembled WGS sequence"/>
</dbReference>
<feature type="domain" description="Nuclear receptor" evidence="9">
    <location>
        <begin position="28"/>
        <end position="104"/>
    </location>
</feature>
<keyword evidence="8" id="KW-0539">Nucleus</keyword>
<keyword evidence="7" id="KW-0675">Receptor</keyword>
<proteinExistence type="predicted"/>
<comment type="caution">
    <text evidence="10">The sequence shown here is derived from an EMBL/GenBank/DDBJ whole genome shotgun (WGS) entry which is preliminary data.</text>
</comment>
<dbReference type="InterPro" id="IPR001628">
    <property type="entry name" value="Znf_hrmn_rcpt"/>
</dbReference>
<dbReference type="InterPro" id="IPR050234">
    <property type="entry name" value="Nuclear_hormone_rcpt_NR1"/>
</dbReference>
<dbReference type="SMART" id="SM00399">
    <property type="entry name" value="ZnF_C4"/>
    <property type="match status" value="1"/>
</dbReference>
<dbReference type="InterPro" id="IPR013088">
    <property type="entry name" value="Znf_NHR/GATA"/>
</dbReference>
<dbReference type="GO" id="GO:0030154">
    <property type="term" value="P:cell differentiation"/>
    <property type="evidence" value="ECO:0007669"/>
    <property type="project" value="TreeGrafter"/>
</dbReference>
<dbReference type="Pfam" id="PF00105">
    <property type="entry name" value="zf-C4"/>
    <property type="match status" value="1"/>
</dbReference>
<evidence type="ECO:0000313" key="11">
    <source>
        <dbReference type="Proteomes" id="UP000663882"/>
    </source>
</evidence>
<dbReference type="GO" id="GO:0008270">
    <property type="term" value="F:zinc ion binding"/>
    <property type="evidence" value="ECO:0007669"/>
    <property type="project" value="UniProtKB-KW"/>
</dbReference>
<keyword evidence="3" id="KW-0862">Zinc</keyword>
<evidence type="ECO:0000259" key="9">
    <source>
        <dbReference type="PROSITE" id="PS51030"/>
    </source>
</evidence>
<evidence type="ECO:0000256" key="6">
    <source>
        <dbReference type="ARBA" id="ARBA00023163"/>
    </source>
</evidence>
<keyword evidence="2" id="KW-0863">Zinc-finger</keyword>
<evidence type="ECO:0000256" key="8">
    <source>
        <dbReference type="ARBA" id="ARBA00023242"/>
    </source>
</evidence>
<gene>
    <name evidence="10" type="ORF">RFH988_LOCUS22804</name>
</gene>
<dbReference type="PANTHER" id="PTHR24082">
    <property type="entry name" value="NUCLEAR HORMONE RECEPTOR"/>
    <property type="match status" value="1"/>
</dbReference>
<reference evidence="10" key="1">
    <citation type="submission" date="2021-02" db="EMBL/GenBank/DDBJ databases">
        <authorList>
            <person name="Nowell W R."/>
        </authorList>
    </citation>
    <scope>NUCLEOTIDE SEQUENCE</scope>
</reference>
<dbReference type="SUPFAM" id="SSF57716">
    <property type="entry name" value="Glucocorticoid receptor-like (DNA-binding domain)"/>
    <property type="match status" value="1"/>
</dbReference>
<evidence type="ECO:0000256" key="1">
    <source>
        <dbReference type="ARBA" id="ARBA00022723"/>
    </source>
</evidence>